<organism evidence="1 2">
    <name type="scientific">Callosobruchus maculatus</name>
    <name type="common">Southern cowpea weevil</name>
    <name type="synonym">Pulse bruchid</name>
    <dbReference type="NCBI Taxonomy" id="64391"/>
    <lineage>
        <taxon>Eukaryota</taxon>
        <taxon>Metazoa</taxon>
        <taxon>Ecdysozoa</taxon>
        <taxon>Arthropoda</taxon>
        <taxon>Hexapoda</taxon>
        <taxon>Insecta</taxon>
        <taxon>Pterygota</taxon>
        <taxon>Neoptera</taxon>
        <taxon>Endopterygota</taxon>
        <taxon>Coleoptera</taxon>
        <taxon>Polyphaga</taxon>
        <taxon>Cucujiformia</taxon>
        <taxon>Chrysomeloidea</taxon>
        <taxon>Chrysomelidae</taxon>
        <taxon>Bruchinae</taxon>
        <taxon>Bruchini</taxon>
        <taxon>Callosobruchus</taxon>
    </lineage>
</organism>
<protein>
    <submittedName>
        <fullName evidence="1">Uncharacterized protein</fullName>
    </submittedName>
</protein>
<keyword evidence="2" id="KW-1185">Reference proteome</keyword>
<dbReference type="EMBL" id="CAACVG010006840">
    <property type="protein sequence ID" value="VEN42117.1"/>
    <property type="molecule type" value="Genomic_DNA"/>
</dbReference>
<evidence type="ECO:0000313" key="1">
    <source>
        <dbReference type="EMBL" id="VEN42117.1"/>
    </source>
</evidence>
<sequence>MEAYIQHKTKSYKLDSNGRFNKSCDTARLQKVLAHQTYLQNPTVENRQAAIESRNRYNETIGHGKSQYEAKIKKKMTAAIEDWNTL</sequence>
<evidence type="ECO:0000313" key="2">
    <source>
        <dbReference type="Proteomes" id="UP000410492"/>
    </source>
</evidence>
<dbReference type="Proteomes" id="UP000410492">
    <property type="component" value="Unassembled WGS sequence"/>
</dbReference>
<reference evidence="1 2" key="1">
    <citation type="submission" date="2019-01" db="EMBL/GenBank/DDBJ databases">
        <authorList>
            <person name="Sayadi A."/>
        </authorList>
    </citation>
    <scope>NUCLEOTIDE SEQUENCE [LARGE SCALE GENOMIC DNA]</scope>
</reference>
<dbReference type="AlphaFoldDB" id="A0A653C2F1"/>
<gene>
    <name evidence="1" type="ORF">CALMAC_LOCUS5712</name>
</gene>
<proteinExistence type="predicted"/>
<accession>A0A653C2F1</accession>
<name>A0A653C2F1_CALMS</name>